<dbReference type="Proteomes" id="UP000321199">
    <property type="component" value="Chromosome"/>
</dbReference>
<keyword evidence="4 6" id="KW-1133">Transmembrane helix</keyword>
<dbReference type="PANTHER" id="PTHR32322">
    <property type="entry name" value="INNER MEMBRANE TRANSPORTER"/>
    <property type="match status" value="1"/>
</dbReference>
<keyword evidence="3 6" id="KW-0812">Transmembrane</keyword>
<dbReference type="InterPro" id="IPR000620">
    <property type="entry name" value="EamA_dom"/>
</dbReference>
<evidence type="ECO:0000256" key="3">
    <source>
        <dbReference type="ARBA" id="ARBA00022692"/>
    </source>
</evidence>
<feature type="transmembrane region" description="Helical" evidence="6">
    <location>
        <begin position="162"/>
        <end position="185"/>
    </location>
</feature>
<feature type="transmembrane region" description="Helical" evidence="6">
    <location>
        <begin position="80"/>
        <end position="99"/>
    </location>
</feature>
<dbReference type="AlphaFoldDB" id="A0A5B8RTE5"/>
<evidence type="ECO:0000313" key="8">
    <source>
        <dbReference type="EMBL" id="QEA12816.1"/>
    </source>
</evidence>
<accession>A0A5B8RTE5</accession>
<feature type="transmembrane region" description="Helical" evidence="6">
    <location>
        <begin position="197"/>
        <end position="215"/>
    </location>
</feature>
<comment type="subcellular location">
    <subcellularLocation>
        <location evidence="1">Membrane</location>
        <topology evidence="1">Multi-pass membrane protein</topology>
    </subcellularLocation>
</comment>
<organism evidence="8 9">
    <name type="scientific">Comamonas flocculans</name>
    <dbReference type="NCBI Taxonomy" id="2597701"/>
    <lineage>
        <taxon>Bacteria</taxon>
        <taxon>Pseudomonadati</taxon>
        <taxon>Pseudomonadota</taxon>
        <taxon>Betaproteobacteria</taxon>
        <taxon>Burkholderiales</taxon>
        <taxon>Comamonadaceae</taxon>
        <taxon>Comamonas</taxon>
    </lineage>
</organism>
<dbReference type="RefSeq" id="WP_146912409.1">
    <property type="nucleotide sequence ID" value="NZ_CP042344.1"/>
</dbReference>
<feature type="transmembrane region" description="Helical" evidence="6">
    <location>
        <begin position="41"/>
        <end position="59"/>
    </location>
</feature>
<dbReference type="PANTHER" id="PTHR32322:SF2">
    <property type="entry name" value="EAMA DOMAIN-CONTAINING PROTEIN"/>
    <property type="match status" value="1"/>
</dbReference>
<dbReference type="SUPFAM" id="SSF103481">
    <property type="entry name" value="Multidrug resistance efflux transporter EmrE"/>
    <property type="match status" value="2"/>
</dbReference>
<gene>
    <name evidence="8" type="ORF">FOZ74_07130</name>
</gene>
<evidence type="ECO:0000256" key="1">
    <source>
        <dbReference type="ARBA" id="ARBA00004141"/>
    </source>
</evidence>
<feature type="transmembrane region" description="Helical" evidence="6">
    <location>
        <begin position="105"/>
        <end position="124"/>
    </location>
</feature>
<keyword evidence="9" id="KW-1185">Reference proteome</keyword>
<evidence type="ECO:0000256" key="2">
    <source>
        <dbReference type="ARBA" id="ARBA00007362"/>
    </source>
</evidence>
<dbReference type="KEGG" id="cof:FOZ74_07130"/>
<keyword evidence="5 6" id="KW-0472">Membrane</keyword>
<feature type="transmembrane region" description="Helical" evidence="6">
    <location>
        <begin position="227"/>
        <end position="246"/>
    </location>
</feature>
<feature type="domain" description="EamA" evidence="7">
    <location>
        <begin position="164"/>
        <end position="300"/>
    </location>
</feature>
<evidence type="ECO:0000313" key="9">
    <source>
        <dbReference type="Proteomes" id="UP000321199"/>
    </source>
</evidence>
<dbReference type="OrthoDB" id="184388at2"/>
<evidence type="ECO:0000256" key="6">
    <source>
        <dbReference type="SAM" id="Phobius"/>
    </source>
</evidence>
<proteinExistence type="inferred from homology"/>
<evidence type="ECO:0000256" key="4">
    <source>
        <dbReference type="ARBA" id="ARBA00022989"/>
    </source>
</evidence>
<feature type="transmembrane region" description="Helical" evidence="6">
    <location>
        <begin position="258"/>
        <end position="277"/>
    </location>
</feature>
<dbReference type="Gene3D" id="1.10.3730.20">
    <property type="match status" value="1"/>
</dbReference>
<sequence>MPAIRKSQLDSLAVGLLLACCLYWGFQQALSKATLVEVAPIYQAFWRFALGTLALLLWCRLRGISLAGPAQPRGVSRAGVQAGLLFAGEFIFLFLAFKYTTASRATLFLYCSPFWVALVLPWFVRSEGLNRLQWVGLVCAFFGVLLALGDGWRGDDAAHADAWIGDLLAVVAGLLWGLTTCMLRASPLQHARPEKQLLWQMGVTTLVLPPVSWLLGEHWQLDFSVFAWFSLLVQGLIGAFVSYLVWMWMLTRYPATRMSVFIFLTPVFTLLIGAAWLGEPVTPTLLGALTLVAAGIVLVNRRGALAAPGQAKGSA</sequence>
<feature type="domain" description="EamA" evidence="7">
    <location>
        <begin position="13"/>
        <end position="148"/>
    </location>
</feature>
<reference evidence="8 9" key="1">
    <citation type="submission" date="2019-07" db="EMBL/GenBank/DDBJ databases">
        <title>Complete genome sequence of Comamonas sp. NLF 7-7 isolated from livestock.</title>
        <authorList>
            <person name="Kim D.H."/>
            <person name="Kim J.G."/>
        </authorList>
    </citation>
    <scope>NUCLEOTIDE SEQUENCE [LARGE SCALE GENOMIC DNA]</scope>
    <source>
        <strain evidence="8 9">NLF 7-7</strain>
    </source>
</reference>
<evidence type="ECO:0000256" key="5">
    <source>
        <dbReference type="ARBA" id="ARBA00023136"/>
    </source>
</evidence>
<evidence type="ECO:0000259" key="7">
    <source>
        <dbReference type="Pfam" id="PF00892"/>
    </source>
</evidence>
<protein>
    <submittedName>
        <fullName evidence="8">DMT family transporter</fullName>
    </submittedName>
</protein>
<dbReference type="Pfam" id="PF00892">
    <property type="entry name" value="EamA"/>
    <property type="match status" value="2"/>
</dbReference>
<dbReference type="InterPro" id="IPR050638">
    <property type="entry name" value="AA-Vitamin_Transporters"/>
</dbReference>
<feature type="transmembrane region" description="Helical" evidence="6">
    <location>
        <begin position="131"/>
        <end position="150"/>
    </location>
</feature>
<dbReference type="InterPro" id="IPR037185">
    <property type="entry name" value="EmrE-like"/>
</dbReference>
<dbReference type="EMBL" id="CP042344">
    <property type="protein sequence ID" value="QEA12816.1"/>
    <property type="molecule type" value="Genomic_DNA"/>
</dbReference>
<dbReference type="GO" id="GO:0016020">
    <property type="term" value="C:membrane"/>
    <property type="evidence" value="ECO:0007669"/>
    <property type="project" value="UniProtKB-SubCell"/>
</dbReference>
<feature type="transmembrane region" description="Helical" evidence="6">
    <location>
        <begin position="283"/>
        <end position="300"/>
    </location>
</feature>
<comment type="similarity">
    <text evidence="2">Belongs to the EamA transporter family.</text>
</comment>
<name>A0A5B8RTE5_9BURK</name>